<keyword evidence="2" id="KW-0863">Zinc-finger</keyword>
<reference evidence="5" key="1">
    <citation type="submission" date="2017-02" db="UniProtKB">
        <authorList>
            <consortium name="WormBaseParasite"/>
        </authorList>
    </citation>
    <scope>IDENTIFICATION</scope>
</reference>
<dbReference type="PROSITE" id="PS00518">
    <property type="entry name" value="ZF_RING_1"/>
    <property type="match status" value="2"/>
</dbReference>
<keyword evidence="1" id="KW-0479">Metal-binding</keyword>
<evidence type="ECO:0000313" key="4">
    <source>
        <dbReference type="Proteomes" id="UP000036681"/>
    </source>
</evidence>
<dbReference type="InterPro" id="IPR017907">
    <property type="entry name" value="Znf_RING_CS"/>
</dbReference>
<evidence type="ECO:0000256" key="2">
    <source>
        <dbReference type="ARBA" id="ARBA00022771"/>
    </source>
</evidence>
<evidence type="ECO:0000256" key="1">
    <source>
        <dbReference type="ARBA" id="ARBA00022723"/>
    </source>
</evidence>
<organism evidence="4 5">
    <name type="scientific">Ascaris lumbricoides</name>
    <name type="common">Giant roundworm</name>
    <dbReference type="NCBI Taxonomy" id="6252"/>
    <lineage>
        <taxon>Eukaryota</taxon>
        <taxon>Metazoa</taxon>
        <taxon>Ecdysozoa</taxon>
        <taxon>Nematoda</taxon>
        <taxon>Chromadorea</taxon>
        <taxon>Rhabditida</taxon>
        <taxon>Spirurina</taxon>
        <taxon>Ascaridomorpha</taxon>
        <taxon>Ascaridoidea</taxon>
        <taxon>Ascarididae</taxon>
        <taxon>Ascaris</taxon>
    </lineage>
</organism>
<dbReference type="AlphaFoldDB" id="A0A0M3HF23"/>
<keyword evidence="4" id="KW-1185">Reference proteome</keyword>
<sequence>MMSADGLVVLNCRVCGRDRRVVDMHQFVPCLHIFCKDCVKEYSTHLKDGVSMDGQTKQQNITTCLEAHCYSQMRSSSDQVIVINKCDNDMCSRKLSMCPSQKLSSCVHELCETCLEEVMRRANPSCPVETCGEPITESEDQDTCDVCGKQLVESGYVTTKCCQARLCPACFEWKFSRKISKFPKDENVRCEEGTCIPKKFKRSLGDKGDKDEEPAAQCKGQEGCDGTPLNGFPSNGECDHDVCPKCLEKMIDECQSTGMMPMCPNGLCRQPYNVDSVIALKALMPQKCDFFANFALENQGYDAIKDDAVTFIDITSDFDVDERMMEVKVETDGGEESDAKVIFDKKGTVADFIREVRRTLKILPLDKVYGYYIRRGGEKTDDKKADEEMTVNAASVTTPISELLLTPDSAVIVDMSGIVQAKVPPV</sequence>
<accession>A0A0M3HF23</accession>
<dbReference type="Proteomes" id="UP000036681">
    <property type="component" value="Unplaced"/>
</dbReference>
<dbReference type="WBParaSite" id="ALUE_0000011801-mRNA-1">
    <property type="protein sequence ID" value="ALUE_0000011801-mRNA-1"/>
    <property type="gene ID" value="ALUE_0000011801"/>
</dbReference>
<evidence type="ECO:0000313" key="5">
    <source>
        <dbReference type="WBParaSite" id="ALUE_0000011801-mRNA-1"/>
    </source>
</evidence>
<proteinExistence type="predicted"/>
<protein>
    <submittedName>
        <fullName evidence="5">RING-type domain-containing protein</fullName>
    </submittedName>
</protein>
<dbReference type="GO" id="GO:0008270">
    <property type="term" value="F:zinc ion binding"/>
    <property type="evidence" value="ECO:0007669"/>
    <property type="project" value="UniProtKB-KW"/>
</dbReference>
<dbReference type="SUPFAM" id="SSF57850">
    <property type="entry name" value="RING/U-box"/>
    <property type="match status" value="2"/>
</dbReference>
<name>A0A0M3HF23_ASCLU</name>
<keyword evidence="3" id="KW-0862">Zinc</keyword>
<evidence type="ECO:0000256" key="3">
    <source>
        <dbReference type="ARBA" id="ARBA00022833"/>
    </source>
</evidence>